<reference evidence="1" key="1">
    <citation type="submission" date="2023-08" db="EMBL/GenBank/DDBJ databases">
        <title>A de novo genome assembly of Solanum verrucosum Schlechtendal, a Mexican diploid species geographically isolated from the other diploid A-genome species in potato relatives.</title>
        <authorList>
            <person name="Hosaka K."/>
        </authorList>
    </citation>
    <scope>NUCLEOTIDE SEQUENCE</scope>
    <source>
        <tissue evidence="1">Young leaves</tissue>
    </source>
</reference>
<accession>A0AAF0TBH7</accession>
<protein>
    <submittedName>
        <fullName evidence="1">Uncharacterized protein</fullName>
    </submittedName>
</protein>
<name>A0AAF0TBH7_SOLVR</name>
<sequence>MLSISQKHI</sequence>
<evidence type="ECO:0000313" key="2">
    <source>
        <dbReference type="Proteomes" id="UP001234989"/>
    </source>
</evidence>
<gene>
    <name evidence="1" type="ORF">MTR67_000385</name>
</gene>
<dbReference type="Proteomes" id="UP001234989">
    <property type="component" value="Chromosome 1"/>
</dbReference>
<organism evidence="1 2">
    <name type="scientific">Solanum verrucosum</name>
    <dbReference type="NCBI Taxonomy" id="315347"/>
    <lineage>
        <taxon>Eukaryota</taxon>
        <taxon>Viridiplantae</taxon>
        <taxon>Streptophyta</taxon>
        <taxon>Embryophyta</taxon>
        <taxon>Tracheophyta</taxon>
        <taxon>Spermatophyta</taxon>
        <taxon>Magnoliopsida</taxon>
        <taxon>eudicotyledons</taxon>
        <taxon>Gunneridae</taxon>
        <taxon>Pentapetalae</taxon>
        <taxon>asterids</taxon>
        <taxon>lamiids</taxon>
        <taxon>Solanales</taxon>
        <taxon>Solanaceae</taxon>
        <taxon>Solanoideae</taxon>
        <taxon>Solaneae</taxon>
        <taxon>Solanum</taxon>
    </lineage>
</organism>
<evidence type="ECO:0000313" key="1">
    <source>
        <dbReference type="EMBL" id="WMV07000.1"/>
    </source>
</evidence>
<keyword evidence="2" id="KW-1185">Reference proteome</keyword>
<dbReference type="EMBL" id="CP133612">
    <property type="protein sequence ID" value="WMV07000.1"/>
    <property type="molecule type" value="Genomic_DNA"/>
</dbReference>
<proteinExistence type="predicted"/>